<dbReference type="AlphaFoldDB" id="A0A2V3V3D5"/>
<evidence type="ECO:0000313" key="4">
    <source>
        <dbReference type="Proteomes" id="UP000248014"/>
    </source>
</evidence>
<dbReference type="RefSeq" id="WP_110298324.1">
    <property type="nucleotide sequence ID" value="NZ_QJJM01000005.1"/>
</dbReference>
<sequence length="253" mass="26683">MALSLTLHGAIAHLIIERPDKRNAFTQAMWEALPELVDRAMLNPDIRVMILRASVPGAFSAGADIAEFGAGAQNADWRIRNQAAIRRAMETLARAPKPVIAQIEGDCIGGGCGLSLACDFRIATPTARFGITPAKLGLVYSLHDTKLLVDLVGPAAAKRILFTAGLVDAAEAHRIGLIDELAEDAGAAATALAATVASVSPHSVHASKAMIARILHGQAEDDAETLAQFADAFDGPDFREGVAAFLSKRKPEF</sequence>
<evidence type="ECO:0000313" key="3">
    <source>
        <dbReference type="EMBL" id="PXW76273.1"/>
    </source>
</evidence>
<comment type="similarity">
    <text evidence="1 2">Belongs to the enoyl-CoA hydratase/isomerase family.</text>
</comment>
<dbReference type="OrthoDB" id="9810797at2"/>
<dbReference type="PANTHER" id="PTHR42964:SF1">
    <property type="entry name" value="POLYKETIDE BIOSYNTHESIS ENOYL-COA HYDRATASE PKSH-RELATED"/>
    <property type="match status" value="1"/>
</dbReference>
<dbReference type="InterPro" id="IPR018376">
    <property type="entry name" value="Enoyl-CoA_hyd/isom_CS"/>
</dbReference>
<dbReference type="Gene3D" id="3.90.226.10">
    <property type="entry name" value="2-enoyl-CoA Hydratase, Chain A, domain 1"/>
    <property type="match status" value="1"/>
</dbReference>
<dbReference type="PANTHER" id="PTHR42964">
    <property type="entry name" value="ENOYL-COA HYDRATASE"/>
    <property type="match status" value="1"/>
</dbReference>
<comment type="caution">
    <text evidence="3">The sequence shown here is derived from an EMBL/GenBank/DDBJ whole genome shotgun (WGS) entry which is preliminary data.</text>
</comment>
<dbReference type="CDD" id="cd06558">
    <property type="entry name" value="crotonase-like"/>
    <property type="match status" value="1"/>
</dbReference>
<dbReference type="InterPro" id="IPR001753">
    <property type="entry name" value="Enoyl-CoA_hydra/iso"/>
</dbReference>
<organism evidence="3 4">
    <name type="scientific">Blastomonas natatoria</name>
    <dbReference type="NCBI Taxonomy" id="34015"/>
    <lineage>
        <taxon>Bacteria</taxon>
        <taxon>Pseudomonadati</taxon>
        <taxon>Pseudomonadota</taxon>
        <taxon>Alphaproteobacteria</taxon>
        <taxon>Sphingomonadales</taxon>
        <taxon>Sphingomonadaceae</taxon>
        <taxon>Blastomonas</taxon>
    </lineage>
</organism>
<dbReference type="GO" id="GO:0008300">
    <property type="term" value="P:isoprenoid catabolic process"/>
    <property type="evidence" value="ECO:0007669"/>
    <property type="project" value="TreeGrafter"/>
</dbReference>
<accession>A0A2V3V3D5</accession>
<dbReference type="InterPro" id="IPR051683">
    <property type="entry name" value="Enoyl-CoA_Hydratase/Isomerase"/>
</dbReference>
<dbReference type="GO" id="GO:0003824">
    <property type="term" value="F:catalytic activity"/>
    <property type="evidence" value="ECO:0007669"/>
    <property type="project" value="InterPro"/>
</dbReference>
<dbReference type="EMBL" id="QJJM01000005">
    <property type="protein sequence ID" value="PXW76273.1"/>
    <property type="molecule type" value="Genomic_DNA"/>
</dbReference>
<dbReference type="InterPro" id="IPR029045">
    <property type="entry name" value="ClpP/crotonase-like_dom_sf"/>
</dbReference>
<dbReference type="InterPro" id="IPR014748">
    <property type="entry name" value="Enoyl-CoA_hydra_C"/>
</dbReference>
<gene>
    <name evidence="3" type="ORF">C7451_10544</name>
</gene>
<name>A0A2V3V3D5_9SPHN</name>
<dbReference type="SUPFAM" id="SSF52096">
    <property type="entry name" value="ClpP/crotonase"/>
    <property type="match status" value="1"/>
</dbReference>
<evidence type="ECO:0000256" key="2">
    <source>
        <dbReference type="RuleBase" id="RU003707"/>
    </source>
</evidence>
<proteinExistence type="inferred from homology"/>
<dbReference type="PROSITE" id="PS00166">
    <property type="entry name" value="ENOYL_COA_HYDRATASE"/>
    <property type="match status" value="1"/>
</dbReference>
<evidence type="ECO:0000256" key="1">
    <source>
        <dbReference type="ARBA" id="ARBA00005254"/>
    </source>
</evidence>
<keyword evidence="4" id="KW-1185">Reference proteome</keyword>
<protein>
    <submittedName>
        <fullName evidence="3">Enoyl-CoA hydratase/carnithine racemase</fullName>
    </submittedName>
</protein>
<reference evidence="3 4" key="1">
    <citation type="submission" date="2018-05" db="EMBL/GenBank/DDBJ databases">
        <title>Genomic Encyclopedia of Type Strains, Phase IV (KMG-IV): sequencing the most valuable type-strain genomes for metagenomic binning, comparative biology and taxonomic classification.</title>
        <authorList>
            <person name="Goeker M."/>
        </authorList>
    </citation>
    <scope>NUCLEOTIDE SEQUENCE [LARGE SCALE GENOMIC DNA]</scope>
    <source>
        <strain evidence="3 4">DSM 3183</strain>
    </source>
</reference>
<dbReference type="Gene3D" id="1.10.12.10">
    <property type="entry name" value="Lyase 2-enoyl-coa Hydratase, Chain A, domain 2"/>
    <property type="match status" value="1"/>
</dbReference>
<dbReference type="Proteomes" id="UP000248014">
    <property type="component" value="Unassembled WGS sequence"/>
</dbReference>
<dbReference type="Pfam" id="PF00378">
    <property type="entry name" value="ECH_1"/>
    <property type="match status" value="1"/>
</dbReference>